<dbReference type="InterPro" id="IPR002781">
    <property type="entry name" value="TM_pro_TauE-like"/>
</dbReference>
<feature type="transmembrane region" description="Helical" evidence="8">
    <location>
        <begin position="164"/>
        <end position="186"/>
    </location>
</feature>
<evidence type="ECO:0000313" key="9">
    <source>
        <dbReference type="EMBL" id="RHF70030.1"/>
    </source>
</evidence>
<feature type="transmembrane region" description="Helical" evidence="8">
    <location>
        <begin position="73"/>
        <end position="92"/>
    </location>
</feature>
<proteinExistence type="inferred from homology"/>
<dbReference type="GeneID" id="62763569"/>
<evidence type="ECO:0000256" key="7">
    <source>
        <dbReference type="ARBA" id="ARBA00023136"/>
    </source>
</evidence>
<gene>
    <name evidence="9" type="ORF">DW663_11610</name>
</gene>
<evidence type="ECO:0000256" key="2">
    <source>
        <dbReference type="ARBA" id="ARBA00009142"/>
    </source>
</evidence>
<keyword evidence="7 8" id="KW-0472">Membrane</keyword>
<organism evidence="9 10">
    <name type="scientific">Fusobacterium mortiferum</name>
    <dbReference type="NCBI Taxonomy" id="850"/>
    <lineage>
        <taxon>Bacteria</taxon>
        <taxon>Fusobacteriati</taxon>
        <taxon>Fusobacteriota</taxon>
        <taxon>Fusobacteriia</taxon>
        <taxon>Fusobacteriales</taxon>
        <taxon>Fusobacteriaceae</taxon>
        <taxon>Fusobacterium</taxon>
    </lineage>
</organism>
<dbReference type="PANTHER" id="PTHR30269">
    <property type="entry name" value="TRANSMEMBRANE PROTEIN YFCA"/>
    <property type="match status" value="1"/>
</dbReference>
<dbReference type="InterPro" id="IPR052017">
    <property type="entry name" value="TSUP"/>
</dbReference>
<sequence>MSYLEILGMIGLGLGCGLSKLGIPAALVFSPILASVYGGKASAGIIIIPVIVSDLIVMYLYRKDVEKKVLFKILPLTVLGIIVAVIFGNNISDEIFKKSMGIIILIIGTLTLLKSLKIDFSKLSFLFGFLGGIAAFIGNVSGPMMSIYLLNIKMDRDKFYGTRTWFYFIVNIIKATLYVLVLNNIHLETFKLTSVAIPFVFVGVFAGKYFVEKMNQNVFEKFILIVSLISGLKLIFF</sequence>
<evidence type="ECO:0000256" key="5">
    <source>
        <dbReference type="ARBA" id="ARBA00022692"/>
    </source>
</evidence>
<keyword evidence="6 8" id="KW-1133">Transmembrane helix</keyword>
<keyword evidence="5 8" id="KW-0812">Transmembrane</keyword>
<evidence type="ECO:0000256" key="1">
    <source>
        <dbReference type="ARBA" id="ARBA00004651"/>
    </source>
</evidence>
<protein>
    <recommendedName>
        <fullName evidence="8">Probable membrane transporter protein</fullName>
    </recommendedName>
</protein>
<dbReference type="Proteomes" id="UP000284676">
    <property type="component" value="Unassembled WGS sequence"/>
</dbReference>
<evidence type="ECO:0000256" key="6">
    <source>
        <dbReference type="ARBA" id="ARBA00022989"/>
    </source>
</evidence>
<comment type="caution">
    <text evidence="9">The sequence shown here is derived from an EMBL/GenBank/DDBJ whole genome shotgun (WGS) entry which is preliminary data.</text>
</comment>
<dbReference type="Pfam" id="PF01925">
    <property type="entry name" value="TauE"/>
    <property type="match status" value="1"/>
</dbReference>
<comment type="similarity">
    <text evidence="2 8">Belongs to the 4-toluene sulfonate uptake permease (TSUP) (TC 2.A.102) family.</text>
</comment>
<keyword evidence="4 8" id="KW-1003">Cell membrane</keyword>
<feature type="transmembrane region" description="Helical" evidence="8">
    <location>
        <begin position="124"/>
        <end position="152"/>
    </location>
</feature>
<feature type="transmembrane region" description="Helical" evidence="8">
    <location>
        <begin position="192"/>
        <end position="211"/>
    </location>
</feature>
<comment type="subcellular location">
    <subcellularLocation>
        <location evidence="1 8">Cell membrane</location>
        <topology evidence="1 8">Multi-pass membrane protein</topology>
    </subcellularLocation>
</comment>
<dbReference type="EMBL" id="QRHL01000032">
    <property type="protein sequence ID" value="RHF70030.1"/>
    <property type="molecule type" value="Genomic_DNA"/>
</dbReference>
<evidence type="ECO:0000313" key="10">
    <source>
        <dbReference type="Proteomes" id="UP000284676"/>
    </source>
</evidence>
<evidence type="ECO:0000256" key="3">
    <source>
        <dbReference type="ARBA" id="ARBA00022448"/>
    </source>
</evidence>
<feature type="transmembrane region" description="Helical" evidence="8">
    <location>
        <begin position="41"/>
        <end position="61"/>
    </location>
</feature>
<evidence type="ECO:0000256" key="4">
    <source>
        <dbReference type="ARBA" id="ARBA00022475"/>
    </source>
</evidence>
<accession>A0A414PN36</accession>
<feature type="transmembrane region" description="Helical" evidence="8">
    <location>
        <begin position="6"/>
        <end position="29"/>
    </location>
</feature>
<evidence type="ECO:0000256" key="8">
    <source>
        <dbReference type="RuleBase" id="RU363041"/>
    </source>
</evidence>
<dbReference type="AlphaFoldDB" id="A0A414PN36"/>
<keyword evidence="3" id="KW-0813">Transport</keyword>
<dbReference type="PANTHER" id="PTHR30269:SF37">
    <property type="entry name" value="MEMBRANE TRANSPORTER PROTEIN"/>
    <property type="match status" value="1"/>
</dbReference>
<name>A0A414PN36_FUSMR</name>
<dbReference type="RefSeq" id="WP_005884965.1">
    <property type="nucleotide sequence ID" value="NZ_CABMMQ010000001.1"/>
</dbReference>
<reference evidence="9 10" key="1">
    <citation type="submission" date="2018-08" db="EMBL/GenBank/DDBJ databases">
        <title>A genome reference for cultivated species of the human gut microbiota.</title>
        <authorList>
            <person name="Zou Y."/>
            <person name="Xue W."/>
            <person name="Luo G."/>
        </authorList>
    </citation>
    <scope>NUCLEOTIDE SEQUENCE [LARGE SCALE GENOMIC DNA]</scope>
    <source>
        <strain evidence="9 10">AM25-1</strain>
    </source>
</reference>
<dbReference type="GO" id="GO:0005886">
    <property type="term" value="C:plasma membrane"/>
    <property type="evidence" value="ECO:0007669"/>
    <property type="project" value="UniProtKB-SubCell"/>
</dbReference>